<comment type="similarity">
    <text evidence="1">Belongs to the amidase family.</text>
</comment>
<sequence length="473" mass="50869">MNRPELTFATEDPLCRLNAHEALDLFRSGSLSPVELLSAQIARANEVEPVINAFTETFFDTAMEAARLAEQRYLARVDDLRPLEGLGVTIKDVLDQKGAHTTYGSIVYRDNLATRDHPVVTRIRNAGGIIHARTTTSELAFGWITATRLWGVTRNPWNPDLTPGGSSGGAAASLAAGTSTLAIGADSAGSIRVPAALCGVVGYKPPTGRIPDPVEGQDPYNVIGPLARNVRDCALLQNVISGMHPSDIGSLSERVELPLVNPGVAGLRLAFSTGLGKTAPTSSILAVIQATIKQMRSVGIVVEEPDIDWPSNVIDDAKAYAIGLVATKLGNMLDKHGMDVCDYITWIGDTARNCDVSVFSRAIETKSQLYSKLSDVIYKFDALICPVVLTNRVGAEQRPWTRMTINGVELDSDYDWVATPHFNMLGQLPALSVPIGLDDNGLPVGLQVVSRPFDDRRAFRVALAIESVVQSAM</sequence>
<reference evidence="3 4" key="1">
    <citation type="submission" date="2016-10" db="EMBL/GenBank/DDBJ databases">
        <authorList>
            <person name="de Groot N.N."/>
        </authorList>
    </citation>
    <scope>NUCLEOTIDE SEQUENCE [LARGE SCALE GENOMIC DNA]</scope>
    <source>
        <strain evidence="3 4">DSM 100674</strain>
    </source>
</reference>
<dbReference type="Proteomes" id="UP000199582">
    <property type="component" value="Unassembled WGS sequence"/>
</dbReference>
<protein>
    <submittedName>
        <fullName evidence="3">Aspartyl-tRNA(Asn)/glutamyl-tRNA(Gln) amidotransferase subunit A</fullName>
    </submittedName>
</protein>
<dbReference type="InterPro" id="IPR036928">
    <property type="entry name" value="AS_sf"/>
</dbReference>
<feature type="domain" description="Amidase" evidence="2">
    <location>
        <begin position="35"/>
        <end position="457"/>
    </location>
</feature>
<dbReference type="InterPro" id="IPR023631">
    <property type="entry name" value="Amidase_dom"/>
</dbReference>
<dbReference type="InterPro" id="IPR020556">
    <property type="entry name" value="Amidase_CS"/>
</dbReference>
<gene>
    <name evidence="3" type="ORF">SAMN05443999_1075</name>
</gene>
<keyword evidence="4" id="KW-1185">Reference proteome</keyword>
<evidence type="ECO:0000313" key="4">
    <source>
        <dbReference type="Proteomes" id="UP000199582"/>
    </source>
</evidence>
<dbReference type="PANTHER" id="PTHR11895">
    <property type="entry name" value="TRANSAMIDASE"/>
    <property type="match status" value="1"/>
</dbReference>
<dbReference type="Gene3D" id="3.90.1300.10">
    <property type="entry name" value="Amidase signature (AS) domain"/>
    <property type="match status" value="1"/>
</dbReference>
<keyword evidence="3" id="KW-0808">Transferase</keyword>
<organism evidence="3 4">
    <name type="scientific">Roseovarius azorensis</name>
    <dbReference type="NCBI Taxonomy" id="1287727"/>
    <lineage>
        <taxon>Bacteria</taxon>
        <taxon>Pseudomonadati</taxon>
        <taxon>Pseudomonadota</taxon>
        <taxon>Alphaproteobacteria</taxon>
        <taxon>Rhodobacterales</taxon>
        <taxon>Roseobacteraceae</taxon>
        <taxon>Roseovarius</taxon>
    </lineage>
</organism>
<dbReference type="AlphaFoldDB" id="A0A1H7S3N9"/>
<dbReference type="Pfam" id="PF01425">
    <property type="entry name" value="Amidase"/>
    <property type="match status" value="1"/>
</dbReference>
<accession>A0A1H7S3N9</accession>
<evidence type="ECO:0000256" key="1">
    <source>
        <dbReference type="ARBA" id="ARBA00009199"/>
    </source>
</evidence>
<dbReference type="GO" id="GO:0016740">
    <property type="term" value="F:transferase activity"/>
    <property type="evidence" value="ECO:0007669"/>
    <property type="project" value="UniProtKB-KW"/>
</dbReference>
<evidence type="ECO:0000259" key="2">
    <source>
        <dbReference type="Pfam" id="PF01425"/>
    </source>
</evidence>
<dbReference type="SUPFAM" id="SSF75304">
    <property type="entry name" value="Amidase signature (AS) enzymes"/>
    <property type="match status" value="1"/>
</dbReference>
<proteinExistence type="inferred from homology"/>
<name>A0A1H7S3N9_9RHOB</name>
<dbReference type="PROSITE" id="PS00571">
    <property type="entry name" value="AMIDASES"/>
    <property type="match status" value="1"/>
</dbReference>
<evidence type="ECO:0000313" key="3">
    <source>
        <dbReference type="EMBL" id="SEL67212.1"/>
    </source>
</evidence>
<dbReference type="RefSeq" id="WP_093036852.1">
    <property type="nucleotide sequence ID" value="NZ_FOAG01000007.1"/>
</dbReference>
<dbReference type="PANTHER" id="PTHR11895:SF7">
    <property type="entry name" value="GLUTAMYL-TRNA(GLN) AMIDOTRANSFERASE SUBUNIT A, MITOCHONDRIAL"/>
    <property type="match status" value="1"/>
</dbReference>
<dbReference type="InterPro" id="IPR000120">
    <property type="entry name" value="Amidase"/>
</dbReference>
<dbReference type="EMBL" id="FOAG01000007">
    <property type="protein sequence ID" value="SEL67212.1"/>
    <property type="molecule type" value="Genomic_DNA"/>
</dbReference>
<dbReference type="OrthoDB" id="9777859at2"/>
<dbReference type="STRING" id="1287727.SAMN05443999_1075"/>